<dbReference type="AlphaFoldDB" id="E8Z670"/>
<accession>E8Z670</accession>
<evidence type="ECO:0000313" key="1">
    <source>
        <dbReference type="EMBL" id="ACU44950.1"/>
    </source>
</evidence>
<reference evidence="1" key="1">
    <citation type="submission" date="2008-12" db="EMBL/GenBank/DDBJ databases">
        <authorList>
            <person name="Zhang H."/>
            <person name="Lin S."/>
        </authorList>
    </citation>
    <scope>NUCLEOTIDE SEQUENCE</scope>
    <source>
        <strain evidence="1">CCMP1831</strain>
    </source>
</reference>
<name>E8Z670_PFIPI</name>
<feature type="non-terminal residue" evidence="1">
    <location>
        <position position="1"/>
    </location>
</feature>
<protein>
    <submittedName>
        <fullName evidence="1">Uncharacterized protein</fullName>
    </submittedName>
</protein>
<dbReference type="EMBL" id="FJ599897">
    <property type="protein sequence ID" value="ACU44950.1"/>
    <property type="molecule type" value="mRNA"/>
</dbReference>
<organism evidence="1">
    <name type="scientific">Pfiesteria piscicida</name>
    <name type="common">Phantom dinoflagellate</name>
    <dbReference type="NCBI Taxonomy" id="71001"/>
    <lineage>
        <taxon>Eukaryota</taxon>
        <taxon>Sar</taxon>
        <taxon>Alveolata</taxon>
        <taxon>Dinophyceae</taxon>
        <taxon>Peridiniales</taxon>
        <taxon>Pfiesteriaceae</taxon>
        <taxon>Pfiesteria</taxon>
    </lineage>
</organism>
<reference evidence="1" key="2">
    <citation type="book" date="2010" name="PROCEEDINGS OF 13TH INTERNATIONAL CONFERENCE ON HARMFUL ALGAE" publisher="International Society For The Study of Harmful Algae" city="Hong Kong, China">
        <title>Dinoflagellate meta-transcriptomics enabled by spliced leader.</title>
        <editorList>
            <person name="Unknown A."/>
        </editorList>
        <authorList>
            <person name="Lin S."/>
            <person name="Zhang H."/>
        </authorList>
    </citation>
    <scope>NUCLEOTIDE SEQUENCE</scope>
    <source>
        <strain evidence="1">CCMP1831</strain>
    </source>
</reference>
<sequence>FAYKRPGLAENNKLLLIERHFLQHFSLEFIRWLTRA</sequence>
<proteinExistence type="evidence at transcript level"/>